<dbReference type="Pfam" id="PF01061">
    <property type="entry name" value="ABC2_membrane"/>
    <property type="match status" value="1"/>
</dbReference>
<reference evidence="7 8" key="2">
    <citation type="journal article" date="2012" name="J. Biosci. Bioeng.">
        <title>Complete genome sequence and characterization of the N-acylhomoserine lactone-degrading gene of the potato leaf-associated Solibacillus silvestris.</title>
        <authorList>
            <person name="Morohoshi T."/>
            <person name="Tominaga Y."/>
            <person name="Someya N."/>
            <person name="Ikeda T."/>
        </authorList>
    </citation>
    <scope>NUCLEOTIDE SEQUENCE [LARGE SCALE GENOMIC DNA]</scope>
    <source>
        <strain evidence="7 8">StLB046</strain>
    </source>
</reference>
<evidence type="ECO:0000256" key="5">
    <source>
        <dbReference type="RuleBase" id="RU361157"/>
    </source>
</evidence>
<dbReference type="AlphaFoldDB" id="F2FA74"/>
<evidence type="ECO:0000313" key="8">
    <source>
        <dbReference type="Proteomes" id="UP000006691"/>
    </source>
</evidence>
<keyword evidence="4 5" id="KW-0472">Membrane</keyword>
<keyword evidence="3 5" id="KW-1133">Transmembrane helix</keyword>
<evidence type="ECO:0000313" key="7">
    <source>
        <dbReference type="EMBL" id="BAK16209.1"/>
    </source>
</evidence>
<comment type="similarity">
    <text evidence="5">Belongs to the ABC-2 integral membrane protein family.</text>
</comment>
<feature type="transmembrane region" description="Helical" evidence="5">
    <location>
        <begin position="63"/>
        <end position="88"/>
    </location>
</feature>
<dbReference type="GO" id="GO:0140359">
    <property type="term" value="F:ABC-type transporter activity"/>
    <property type="evidence" value="ECO:0007669"/>
    <property type="project" value="InterPro"/>
</dbReference>
<accession>F2FA74</accession>
<dbReference type="RefSeq" id="WP_014823549.1">
    <property type="nucleotide sequence ID" value="NC_018065.1"/>
</dbReference>
<dbReference type="KEGG" id="siv:SSIL_1786"/>
<keyword evidence="5" id="KW-1003">Cell membrane</keyword>
<proteinExistence type="inferred from homology"/>
<dbReference type="eggNOG" id="COG0842">
    <property type="taxonomic scope" value="Bacteria"/>
</dbReference>
<gene>
    <name evidence="7" type="ordered locus">SSIL_1786</name>
</gene>
<feature type="transmembrane region" description="Helical" evidence="5">
    <location>
        <begin position="108"/>
        <end position="134"/>
    </location>
</feature>
<evidence type="ECO:0000256" key="4">
    <source>
        <dbReference type="ARBA" id="ARBA00023136"/>
    </source>
</evidence>
<sequence length="288" mass="31797">MMTSLIVRNNKIFFRDRMLVFFSLLSVLISIGLFIVFLQKLQLDAIRQVIEVTPAVELVVSEWMIAGILTMTAMTSTLAVFAIFVSDLESKRTADFLVTSASRYSIQLSYVISSVMIGFIMTTIAFIVCEVYLLTLGAELPSVWKLMQFFGVIILGVLLSAMINLVIVLLAKSAKAFSTVNSLVGTLIGFLCAVYVPMGVLPKAIQMVIHLFPVSHVAVLLRKLLMEDSLNTVFGNANEAMDSYMLTYGVVYEINSSVLGTQSSVLYICISIFGIAIFAAVLFRLQYK</sequence>
<evidence type="ECO:0000259" key="6">
    <source>
        <dbReference type="PROSITE" id="PS51012"/>
    </source>
</evidence>
<dbReference type="InterPro" id="IPR047817">
    <property type="entry name" value="ABC2_TM_bact-type"/>
</dbReference>
<dbReference type="PANTHER" id="PTHR43229:SF2">
    <property type="entry name" value="NODULATION PROTEIN J"/>
    <property type="match status" value="1"/>
</dbReference>
<dbReference type="InterPro" id="IPR051784">
    <property type="entry name" value="Nod_factor_ABC_transporter"/>
</dbReference>
<dbReference type="PANTHER" id="PTHR43229">
    <property type="entry name" value="NODULATION PROTEIN J"/>
    <property type="match status" value="1"/>
</dbReference>
<feature type="transmembrane region" description="Helical" evidence="5">
    <location>
        <begin position="265"/>
        <end position="285"/>
    </location>
</feature>
<dbReference type="PATRIC" id="fig|1002809.3.peg.1810"/>
<evidence type="ECO:0000256" key="3">
    <source>
        <dbReference type="ARBA" id="ARBA00022989"/>
    </source>
</evidence>
<evidence type="ECO:0000256" key="1">
    <source>
        <dbReference type="ARBA" id="ARBA00004141"/>
    </source>
</evidence>
<keyword evidence="8" id="KW-1185">Reference proteome</keyword>
<feature type="transmembrane region" description="Helical" evidence="5">
    <location>
        <begin position="146"/>
        <end position="170"/>
    </location>
</feature>
<dbReference type="InterPro" id="IPR013525">
    <property type="entry name" value="ABC2_TM"/>
</dbReference>
<dbReference type="STRING" id="1002809.SSIL_1786"/>
<dbReference type="EMBL" id="AP012157">
    <property type="protein sequence ID" value="BAK16209.1"/>
    <property type="molecule type" value="Genomic_DNA"/>
</dbReference>
<protein>
    <recommendedName>
        <fullName evidence="5">Transport permease protein</fullName>
    </recommendedName>
</protein>
<organism evidence="7 8">
    <name type="scientific">Solibacillus silvestris (strain StLB046)</name>
    <name type="common">Bacillus silvestris</name>
    <dbReference type="NCBI Taxonomy" id="1002809"/>
    <lineage>
        <taxon>Bacteria</taxon>
        <taxon>Bacillati</taxon>
        <taxon>Bacillota</taxon>
        <taxon>Bacilli</taxon>
        <taxon>Bacillales</taxon>
        <taxon>Caryophanaceae</taxon>
        <taxon>Solibacillus</taxon>
    </lineage>
</organism>
<keyword evidence="5" id="KW-0813">Transport</keyword>
<name>F2FA74_SOLSS</name>
<keyword evidence="2 5" id="KW-0812">Transmembrane</keyword>
<evidence type="ECO:0000256" key="2">
    <source>
        <dbReference type="ARBA" id="ARBA00022692"/>
    </source>
</evidence>
<reference evidence="8" key="1">
    <citation type="submission" date="2011-04" db="EMBL/GenBank/DDBJ databases">
        <title>Genome sequence of Solibacillus silvestris StLB046.</title>
        <authorList>
            <person name="Morohoshi T."/>
            <person name="Someya N."/>
            <person name="Ikeda T."/>
        </authorList>
    </citation>
    <scope>NUCLEOTIDE SEQUENCE [LARGE SCALE GENOMIC DNA]</scope>
    <source>
        <strain evidence="8">StLB046</strain>
    </source>
</reference>
<comment type="subcellular location">
    <subcellularLocation>
        <location evidence="5">Cell membrane</location>
        <topology evidence="5">Multi-pass membrane protein</topology>
    </subcellularLocation>
    <subcellularLocation>
        <location evidence="1">Membrane</location>
        <topology evidence="1">Multi-pass membrane protein</topology>
    </subcellularLocation>
</comment>
<dbReference type="GO" id="GO:0005886">
    <property type="term" value="C:plasma membrane"/>
    <property type="evidence" value="ECO:0007669"/>
    <property type="project" value="UniProtKB-SubCell"/>
</dbReference>
<feature type="transmembrane region" description="Helical" evidence="5">
    <location>
        <begin position="20"/>
        <end position="38"/>
    </location>
</feature>
<dbReference type="Proteomes" id="UP000006691">
    <property type="component" value="Chromosome"/>
</dbReference>
<dbReference type="HOGENOM" id="CLU_079551_1_0_9"/>
<feature type="transmembrane region" description="Helical" evidence="5">
    <location>
        <begin position="177"/>
        <end position="198"/>
    </location>
</feature>
<feature type="domain" description="ABC transmembrane type-2" evidence="6">
    <location>
        <begin position="18"/>
        <end position="286"/>
    </location>
</feature>
<dbReference type="PROSITE" id="PS51012">
    <property type="entry name" value="ABC_TM2"/>
    <property type="match status" value="1"/>
</dbReference>